<proteinExistence type="predicted"/>
<name>A6NSB0_9FIRM</name>
<evidence type="ECO:0000313" key="1">
    <source>
        <dbReference type="EMBL" id="EDN01148.1"/>
    </source>
</evidence>
<accession>A6NSB0</accession>
<reference evidence="1 2" key="1">
    <citation type="submission" date="2007-04" db="EMBL/GenBank/DDBJ databases">
        <authorList>
            <person name="Fulton L."/>
            <person name="Clifton S."/>
            <person name="Fulton B."/>
            <person name="Xu J."/>
            <person name="Minx P."/>
            <person name="Pepin K.H."/>
            <person name="Johnson M."/>
            <person name="Thiruvilangam P."/>
            <person name="Bhonagiri V."/>
            <person name="Nash W.E."/>
            <person name="Mardis E.R."/>
            <person name="Wilson R.K."/>
        </authorList>
    </citation>
    <scope>NUCLEOTIDE SEQUENCE [LARGE SCALE GENOMIC DNA]</scope>
    <source>
        <strain evidence="1 2">ATCC 29799</strain>
    </source>
</reference>
<dbReference type="AlphaFoldDB" id="A6NSB0"/>
<evidence type="ECO:0000313" key="2">
    <source>
        <dbReference type="Proteomes" id="UP000003639"/>
    </source>
</evidence>
<sequence>MTTEILYDSDRKTKIKWWKQPEVRALQWKNVNTV</sequence>
<gene>
    <name evidence="1" type="ORF">BACCAP_01089</name>
</gene>
<keyword evidence="2" id="KW-1185">Reference proteome</keyword>
<dbReference type="EMBL" id="AAXG02000007">
    <property type="protein sequence ID" value="EDN01148.1"/>
    <property type="molecule type" value="Genomic_DNA"/>
</dbReference>
<dbReference type="Proteomes" id="UP000003639">
    <property type="component" value="Unassembled WGS sequence"/>
</dbReference>
<organism evidence="1 2">
    <name type="scientific">Pseudoflavonifractor capillosus ATCC 29799</name>
    <dbReference type="NCBI Taxonomy" id="411467"/>
    <lineage>
        <taxon>Bacteria</taxon>
        <taxon>Bacillati</taxon>
        <taxon>Bacillota</taxon>
        <taxon>Clostridia</taxon>
        <taxon>Eubacteriales</taxon>
        <taxon>Oscillospiraceae</taxon>
        <taxon>Pseudoflavonifractor</taxon>
    </lineage>
</organism>
<protein>
    <submittedName>
        <fullName evidence="1">Uncharacterized protein</fullName>
    </submittedName>
</protein>
<comment type="caution">
    <text evidence="1">The sequence shown here is derived from an EMBL/GenBank/DDBJ whole genome shotgun (WGS) entry which is preliminary data.</text>
</comment>
<reference evidence="1 2" key="2">
    <citation type="submission" date="2007-06" db="EMBL/GenBank/DDBJ databases">
        <title>Draft genome sequence of Pseudoflavonifractor capillosus ATCC 29799.</title>
        <authorList>
            <person name="Sudarsanam P."/>
            <person name="Ley R."/>
            <person name="Guruge J."/>
            <person name="Turnbaugh P.J."/>
            <person name="Mahowald M."/>
            <person name="Liep D."/>
            <person name="Gordon J."/>
        </authorList>
    </citation>
    <scope>NUCLEOTIDE SEQUENCE [LARGE SCALE GENOMIC DNA]</scope>
    <source>
        <strain evidence="1 2">ATCC 29799</strain>
    </source>
</reference>